<proteinExistence type="predicted"/>
<protein>
    <recommendedName>
        <fullName evidence="4">Secreted protein</fullName>
    </recommendedName>
</protein>
<keyword evidence="3" id="KW-1185">Reference proteome</keyword>
<reference evidence="2" key="1">
    <citation type="submission" date="2023-03" db="EMBL/GenBank/DDBJ databases">
        <title>Massive genome expansion in bonnet fungi (Mycena s.s.) driven by repeated elements and novel gene families across ecological guilds.</title>
        <authorList>
            <consortium name="Lawrence Berkeley National Laboratory"/>
            <person name="Harder C.B."/>
            <person name="Miyauchi S."/>
            <person name="Viragh M."/>
            <person name="Kuo A."/>
            <person name="Thoen E."/>
            <person name="Andreopoulos B."/>
            <person name="Lu D."/>
            <person name="Skrede I."/>
            <person name="Drula E."/>
            <person name="Henrissat B."/>
            <person name="Morin E."/>
            <person name="Kohler A."/>
            <person name="Barry K."/>
            <person name="LaButti K."/>
            <person name="Morin E."/>
            <person name="Salamov A."/>
            <person name="Lipzen A."/>
            <person name="Mereny Z."/>
            <person name="Hegedus B."/>
            <person name="Baldrian P."/>
            <person name="Stursova M."/>
            <person name="Weitz H."/>
            <person name="Taylor A."/>
            <person name="Grigoriev I.V."/>
            <person name="Nagy L.G."/>
            <person name="Martin F."/>
            <person name="Kauserud H."/>
        </authorList>
    </citation>
    <scope>NUCLEOTIDE SEQUENCE</scope>
    <source>
        <strain evidence="2">CBHHK182m</strain>
    </source>
</reference>
<dbReference type="EMBL" id="JARKIB010000096">
    <property type="protein sequence ID" value="KAJ7742069.1"/>
    <property type="molecule type" value="Genomic_DNA"/>
</dbReference>
<name>A0AAD7IFS1_9AGAR</name>
<gene>
    <name evidence="2" type="ORF">B0H16DRAFT_1564276</name>
</gene>
<dbReference type="AlphaFoldDB" id="A0AAD7IFS1"/>
<evidence type="ECO:0008006" key="4">
    <source>
        <dbReference type="Google" id="ProtNLM"/>
    </source>
</evidence>
<sequence>MPLRRIVFAICVFIHSSSAFTYANHIHSSHTYTLHIDTETQFHRIGFFASLLLLHTGPRDYCCTSLVSRTVIGQSLAPLASRVPVGMSSRQNLMG</sequence>
<evidence type="ECO:0000256" key="1">
    <source>
        <dbReference type="SAM" id="SignalP"/>
    </source>
</evidence>
<evidence type="ECO:0000313" key="3">
    <source>
        <dbReference type="Proteomes" id="UP001215598"/>
    </source>
</evidence>
<organism evidence="2 3">
    <name type="scientific">Mycena metata</name>
    <dbReference type="NCBI Taxonomy" id="1033252"/>
    <lineage>
        <taxon>Eukaryota</taxon>
        <taxon>Fungi</taxon>
        <taxon>Dikarya</taxon>
        <taxon>Basidiomycota</taxon>
        <taxon>Agaricomycotina</taxon>
        <taxon>Agaricomycetes</taxon>
        <taxon>Agaricomycetidae</taxon>
        <taxon>Agaricales</taxon>
        <taxon>Marasmiineae</taxon>
        <taxon>Mycenaceae</taxon>
        <taxon>Mycena</taxon>
    </lineage>
</organism>
<keyword evidence="1" id="KW-0732">Signal</keyword>
<evidence type="ECO:0000313" key="2">
    <source>
        <dbReference type="EMBL" id="KAJ7742069.1"/>
    </source>
</evidence>
<dbReference type="Proteomes" id="UP001215598">
    <property type="component" value="Unassembled WGS sequence"/>
</dbReference>
<comment type="caution">
    <text evidence="2">The sequence shown here is derived from an EMBL/GenBank/DDBJ whole genome shotgun (WGS) entry which is preliminary data.</text>
</comment>
<accession>A0AAD7IFS1</accession>
<feature type="signal peptide" evidence="1">
    <location>
        <begin position="1"/>
        <end position="19"/>
    </location>
</feature>
<feature type="chain" id="PRO_5042104594" description="Secreted protein" evidence="1">
    <location>
        <begin position="20"/>
        <end position="95"/>
    </location>
</feature>